<dbReference type="RefSeq" id="WP_136832610.1">
    <property type="nucleotide sequence ID" value="NZ_SWBM01000004.1"/>
</dbReference>
<dbReference type="Proteomes" id="UP000307756">
    <property type="component" value="Unassembled WGS sequence"/>
</dbReference>
<dbReference type="OrthoDB" id="9795386at2"/>
<name>A0A4U1D0T2_9BACI</name>
<keyword evidence="3" id="KW-1185">Reference proteome</keyword>
<organism evidence="2 3">
    <name type="scientific">Robertmurraya kyonggiensis</name>
    <dbReference type="NCBI Taxonomy" id="1037680"/>
    <lineage>
        <taxon>Bacteria</taxon>
        <taxon>Bacillati</taxon>
        <taxon>Bacillota</taxon>
        <taxon>Bacilli</taxon>
        <taxon>Bacillales</taxon>
        <taxon>Bacillaceae</taxon>
        <taxon>Robertmurraya</taxon>
    </lineage>
</organism>
<dbReference type="AlphaFoldDB" id="A0A4U1D0T2"/>
<keyword evidence="1" id="KW-0175">Coiled coil</keyword>
<protein>
    <submittedName>
        <fullName evidence="2">Uncharacterized protein</fullName>
    </submittedName>
</protein>
<evidence type="ECO:0000313" key="3">
    <source>
        <dbReference type="Proteomes" id="UP000307756"/>
    </source>
</evidence>
<gene>
    <name evidence="2" type="ORF">FA727_16235</name>
</gene>
<evidence type="ECO:0000313" key="2">
    <source>
        <dbReference type="EMBL" id="TKC15674.1"/>
    </source>
</evidence>
<feature type="coiled-coil region" evidence="1">
    <location>
        <begin position="570"/>
        <end position="597"/>
    </location>
</feature>
<evidence type="ECO:0000256" key="1">
    <source>
        <dbReference type="SAM" id="Coils"/>
    </source>
</evidence>
<reference evidence="2 3" key="1">
    <citation type="journal article" date="2011" name="J. Microbiol.">
        <title>Bacillus kyonggiensis sp. nov., isolated from soil of a lettuce field.</title>
        <authorList>
            <person name="Dong K."/>
            <person name="Lee S."/>
        </authorList>
    </citation>
    <scope>NUCLEOTIDE SEQUENCE [LARGE SCALE GENOMIC DNA]</scope>
    <source>
        <strain evidence="2 3">NB22</strain>
    </source>
</reference>
<dbReference type="EMBL" id="SWBM01000004">
    <property type="protein sequence ID" value="TKC15674.1"/>
    <property type="molecule type" value="Genomic_DNA"/>
</dbReference>
<accession>A0A4U1D0T2</accession>
<proteinExistence type="predicted"/>
<sequence>MHIDNQPELSVTVGNGLTTIVGPGKALMQGYAYENTSDLILEHALPEATLDRIDRLVLRLDKRNQSRFIRLFVIQGEASANPVPPELTRDEFIYELSLARIRVRANTASLETTDLFDERLNEDLCGLVYSLISIPTSQFQQQWDAWFAKTAEYEQRFEDWFEGQQREGFVTQADYDDELKNEDVQTATLVQGENTIHSSIKAPINVVSVQGLTEIIDGQGFHGIVNPTIEVGDTREVIETTLHGMNGVYDEIIRVSGVLKKVEQFREMAFDDKLAYAFSGDFAGFKRVNIPLFTANSDQSVLASQLEVESPLVKYDGKTLIKNSSVTMPSQDCFKIDSTNGNLYITISDTDSGWGESYTPTADEIKAYFLGWKMYTDGQGFTSLYNGTGTKAWTPIETLGSSGCWYLGSIAPTVKASPKSITGGTYTVVNAWQPYRLLYQLATPQIITVSTKGTAMLEEGENTVKLRQGVVVRERVNPSRSSDAGFYTINVVNNGAYVDSPLKHKANKFLGVYKNKDLDTQWYPVYTQAYGNERMSIESGKFDPNAIYYATYEILPELTVKADNAEIEYRQNVKASLNEHTEKLAAHEERLDELEKTSVSKDRIIPKIKATLLNGFNHQYQGLNYWKDEEGYTNVEGIVGGGPTATNTVVFNLPDDFRTDNFAALTANNYVSSTAYEVIPCSTNTSGDISLTRSRTAATYLIITGRFKAKR</sequence>
<comment type="caution">
    <text evidence="2">The sequence shown here is derived from an EMBL/GenBank/DDBJ whole genome shotgun (WGS) entry which is preliminary data.</text>
</comment>